<evidence type="ECO:0000313" key="2">
    <source>
        <dbReference type="Proteomes" id="UP000001020"/>
    </source>
</evidence>
<dbReference type="HOGENOM" id="CLU_211566_0_0_11"/>
<sequence>MITWITMWVIAVDSFGTEHIATTRGTNLVHKSAPAAMRLRRS</sequence>
<dbReference type="KEGG" id="mtc:MT2168"/>
<protein>
    <submittedName>
        <fullName evidence="1">Uncharacterized protein</fullName>
    </submittedName>
</protein>
<organism evidence="1 2">
    <name type="scientific">Mycobacterium tuberculosis (strain CDC 1551 / Oshkosh)</name>
    <dbReference type="NCBI Taxonomy" id="83331"/>
    <lineage>
        <taxon>Bacteria</taxon>
        <taxon>Bacillati</taxon>
        <taxon>Actinomycetota</taxon>
        <taxon>Actinomycetes</taxon>
        <taxon>Mycobacteriales</taxon>
        <taxon>Mycobacteriaceae</taxon>
        <taxon>Mycobacterium</taxon>
        <taxon>Mycobacterium tuberculosis complex</taxon>
    </lineage>
</organism>
<dbReference type="Proteomes" id="UP000001020">
    <property type="component" value="Chromosome"/>
</dbReference>
<proteinExistence type="predicted"/>
<accession>Q8VJQ1</accession>
<dbReference type="AlphaFoldDB" id="Q8VJQ1"/>
<gene>
    <name evidence="1" type="ordered locus">MT2168</name>
</gene>
<dbReference type="EMBL" id="AE000516">
    <property type="protein sequence ID" value="AAK46451.1"/>
    <property type="molecule type" value="Genomic_DNA"/>
</dbReference>
<reference evidence="1 2" key="1">
    <citation type="journal article" date="2002" name="J. Bacteriol.">
        <title>Whole-genome comparison of Mycobacterium tuberculosis clinical and laboratory strains.</title>
        <authorList>
            <person name="Fleischmann R.D."/>
            <person name="Alland D."/>
            <person name="Eisen J.A."/>
            <person name="Carpenter L."/>
            <person name="White O."/>
            <person name="Peterson J."/>
            <person name="DeBoy R."/>
            <person name="Dodson R."/>
            <person name="Gwinn M."/>
            <person name="Haft D."/>
            <person name="Hickey E."/>
            <person name="Kolonay J.F."/>
            <person name="Nelson W.C."/>
            <person name="Umayam L.A."/>
            <person name="Ermolaeva M."/>
            <person name="Salzberg S.L."/>
            <person name="Delcher A."/>
            <person name="Utterback T."/>
            <person name="Weidman J."/>
            <person name="Khouri H."/>
            <person name="Gill J."/>
            <person name="Mikula A."/>
            <person name="Bishai W."/>
            <person name="Jacobs Jr W.R.Jr."/>
            <person name="Venter J.C."/>
            <person name="Fraser C.M."/>
        </authorList>
    </citation>
    <scope>NUCLEOTIDE SEQUENCE [LARGE SCALE GENOMIC DNA]</scope>
    <source>
        <strain evidence="2">CDC 1551 / Oshkosh</strain>
    </source>
</reference>
<keyword evidence="2" id="KW-1185">Reference proteome</keyword>
<evidence type="ECO:0000313" key="1">
    <source>
        <dbReference type="EMBL" id="AAK46451.1"/>
    </source>
</evidence>
<name>Q8VJQ1_MYCTO</name>